<keyword evidence="1" id="KW-0812">Transmembrane</keyword>
<name>A0A6J5T7H4_9CAUD</name>
<evidence type="ECO:0000313" key="2">
    <source>
        <dbReference type="EMBL" id="CAB4240505.1"/>
    </source>
</evidence>
<evidence type="ECO:0000256" key="1">
    <source>
        <dbReference type="SAM" id="Phobius"/>
    </source>
</evidence>
<organism evidence="2">
    <name type="scientific">uncultured Caudovirales phage</name>
    <dbReference type="NCBI Taxonomy" id="2100421"/>
    <lineage>
        <taxon>Viruses</taxon>
        <taxon>Duplodnaviria</taxon>
        <taxon>Heunggongvirae</taxon>
        <taxon>Uroviricota</taxon>
        <taxon>Caudoviricetes</taxon>
        <taxon>Peduoviridae</taxon>
        <taxon>Maltschvirus</taxon>
        <taxon>Maltschvirus maltsch</taxon>
    </lineage>
</organism>
<protein>
    <submittedName>
        <fullName evidence="2">Uncharacterized protein</fullName>
    </submittedName>
</protein>
<feature type="transmembrane region" description="Helical" evidence="1">
    <location>
        <begin position="32"/>
        <end position="51"/>
    </location>
</feature>
<proteinExistence type="predicted"/>
<gene>
    <name evidence="2" type="ORF">UFOVP3_2</name>
</gene>
<sequence>MDISFVAPMVVLVGTIALSATLLYGKNTNDGAAGGILFLGLLLSLGVAGIVSHQ</sequence>
<accession>A0A6J5T7H4</accession>
<keyword evidence="1" id="KW-1133">Transmembrane helix</keyword>
<feature type="transmembrane region" description="Helical" evidence="1">
    <location>
        <begin position="6"/>
        <end position="25"/>
    </location>
</feature>
<reference evidence="2" key="1">
    <citation type="submission" date="2020-05" db="EMBL/GenBank/DDBJ databases">
        <authorList>
            <person name="Chiriac C."/>
            <person name="Salcher M."/>
            <person name="Ghai R."/>
            <person name="Kavagutti S V."/>
        </authorList>
    </citation>
    <scope>NUCLEOTIDE SEQUENCE</scope>
</reference>
<keyword evidence="1" id="KW-0472">Membrane</keyword>
<dbReference type="EMBL" id="LR797814">
    <property type="protein sequence ID" value="CAB4240505.1"/>
    <property type="molecule type" value="Genomic_DNA"/>
</dbReference>